<dbReference type="EMBL" id="JASJQH010006899">
    <property type="protein sequence ID" value="KAK9728367.1"/>
    <property type="molecule type" value="Genomic_DNA"/>
</dbReference>
<keyword evidence="3 5" id="KW-1133">Transmembrane helix</keyword>
<evidence type="ECO:0000256" key="3">
    <source>
        <dbReference type="ARBA" id="ARBA00022989"/>
    </source>
</evidence>
<sequence>MPRYVKKRPLSERVKNAPQDWIMQLLEEYETFDWEGLQLALSWPTALALNGLYVFVKAIRSIDSTPDVSKLKPVRDSAFIQRTRDTWLGDSIHFWLDVFEFVLIAISLCNTAYLFSQRKSYQLMNTDPKDSLTSPNIRRTDLDYEAPLWSLNFPGKFLYPLWKRFGRSGRRANREIFELSMWNPYVFSLNIFCWFSPPQVAIMWAMDGHNFHYFLPIAFLVGVQIQFICNVYSTLLKDKQILFGQVYHEYNTKFVNRRVFVKKFDQCTSTETQADFSFDEEIDEDYQENLYSSRYISYSVLGPIYDANDLFNSLVMRRKSLRIQVSYASGSVY</sequence>
<proteinExistence type="predicted"/>
<keyword evidence="4 5" id="KW-0472">Membrane</keyword>
<feature type="transmembrane region" description="Helical" evidence="5">
    <location>
        <begin position="184"/>
        <end position="205"/>
    </location>
</feature>
<feature type="transmembrane region" description="Helical" evidence="5">
    <location>
        <begin position="211"/>
        <end position="232"/>
    </location>
</feature>
<evidence type="ECO:0000313" key="7">
    <source>
        <dbReference type="Proteomes" id="UP001479436"/>
    </source>
</evidence>
<name>A0ABR2WA28_9FUNG</name>
<gene>
    <name evidence="6" type="ORF">K7432_001155</name>
</gene>
<evidence type="ECO:0000313" key="6">
    <source>
        <dbReference type="EMBL" id="KAK9728367.1"/>
    </source>
</evidence>
<reference evidence="6 7" key="1">
    <citation type="submission" date="2023-04" db="EMBL/GenBank/DDBJ databases">
        <title>Genome of Basidiobolus ranarum AG-B5.</title>
        <authorList>
            <person name="Stajich J.E."/>
            <person name="Carter-House D."/>
            <person name="Gryganskyi A."/>
        </authorList>
    </citation>
    <scope>NUCLEOTIDE SEQUENCE [LARGE SCALE GENOMIC DNA]</scope>
    <source>
        <strain evidence="6 7">AG-B5</strain>
    </source>
</reference>
<feature type="transmembrane region" description="Helical" evidence="5">
    <location>
        <begin position="92"/>
        <end position="115"/>
    </location>
</feature>
<dbReference type="InterPro" id="IPR018819">
    <property type="entry name" value="Nur1/Mug154"/>
</dbReference>
<dbReference type="PANTHER" id="PTHR28293">
    <property type="entry name" value="NUCLEAR RIM PROTEIN 1"/>
    <property type="match status" value="1"/>
</dbReference>
<evidence type="ECO:0000256" key="4">
    <source>
        <dbReference type="ARBA" id="ARBA00023136"/>
    </source>
</evidence>
<dbReference type="Proteomes" id="UP001479436">
    <property type="component" value="Unassembled WGS sequence"/>
</dbReference>
<keyword evidence="2 5" id="KW-0812">Transmembrane</keyword>
<comment type="caution">
    <text evidence="6">The sequence shown here is derived from an EMBL/GenBank/DDBJ whole genome shotgun (WGS) entry which is preliminary data.</text>
</comment>
<protein>
    <recommendedName>
        <fullName evidence="8">Nuclear rim protein 1</fullName>
    </recommendedName>
</protein>
<evidence type="ECO:0000256" key="5">
    <source>
        <dbReference type="SAM" id="Phobius"/>
    </source>
</evidence>
<evidence type="ECO:0000256" key="2">
    <source>
        <dbReference type="ARBA" id="ARBA00022692"/>
    </source>
</evidence>
<evidence type="ECO:0000256" key="1">
    <source>
        <dbReference type="ARBA" id="ARBA00004127"/>
    </source>
</evidence>
<accession>A0ABR2WA28</accession>
<keyword evidence="7" id="KW-1185">Reference proteome</keyword>
<organism evidence="6 7">
    <name type="scientific">Basidiobolus ranarum</name>
    <dbReference type="NCBI Taxonomy" id="34480"/>
    <lineage>
        <taxon>Eukaryota</taxon>
        <taxon>Fungi</taxon>
        <taxon>Fungi incertae sedis</taxon>
        <taxon>Zoopagomycota</taxon>
        <taxon>Entomophthoromycotina</taxon>
        <taxon>Basidiobolomycetes</taxon>
        <taxon>Basidiobolales</taxon>
        <taxon>Basidiobolaceae</taxon>
        <taxon>Basidiobolus</taxon>
    </lineage>
</organism>
<comment type="subcellular location">
    <subcellularLocation>
        <location evidence="1">Endomembrane system</location>
        <topology evidence="1">Multi-pass membrane protein</topology>
    </subcellularLocation>
</comment>
<evidence type="ECO:0008006" key="8">
    <source>
        <dbReference type="Google" id="ProtNLM"/>
    </source>
</evidence>
<dbReference type="Pfam" id="PF10332">
    <property type="entry name" value="DUF2418"/>
    <property type="match status" value="1"/>
</dbReference>
<dbReference type="PANTHER" id="PTHR28293:SF1">
    <property type="entry name" value="NUCLEAR RIM PROTEIN 1"/>
    <property type="match status" value="1"/>
</dbReference>